<dbReference type="PROSITE" id="PS51257">
    <property type="entry name" value="PROKAR_LIPOPROTEIN"/>
    <property type="match status" value="1"/>
</dbReference>
<dbReference type="EMBL" id="JBHUON010000020">
    <property type="protein sequence ID" value="MFD2866075.1"/>
    <property type="molecule type" value="Genomic_DNA"/>
</dbReference>
<proteinExistence type="predicted"/>
<feature type="signal peptide" evidence="1">
    <location>
        <begin position="1"/>
        <end position="21"/>
    </location>
</feature>
<evidence type="ECO:0000256" key="1">
    <source>
        <dbReference type="SAM" id="SignalP"/>
    </source>
</evidence>
<protein>
    <recommendedName>
        <fullName evidence="4">Lipoprotein</fullName>
    </recommendedName>
</protein>
<keyword evidence="3" id="KW-1185">Reference proteome</keyword>
<reference evidence="3" key="1">
    <citation type="journal article" date="2019" name="Int. J. Syst. Evol. Microbiol.">
        <title>The Global Catalogue of Microorganisms (GCM) 10K type strain sequencing project: providing services to taxonomists for standard genome sequencing and annotation.</title>
        <authorList>
            <consortium name="The Broad Institute Genomics Platform"/>
            <consortium name="The Broad Institute Genome Sequencing Center for Infectious Disease"/>
            <person name="Wu L."/>
            <person name="Ma J."/>
        </authorList>
    </citation>
    <scope>NUCLEOTIDE SEQUENCE [LARGE SCALE GENOMIC DNA]</scope>
    <source>
        <strain evidence="3">KCTC 52232</strain>
    </source>
</reference>
<evidence type="ECO:0008006" key="4">
    <source>
        <dbReference type="Google" id="ProtNLM"/>
    </source>
</evidence>
<feature type="chain" id="PRO_5046598168" description="Lipoprotein" evidence="1">
    <location>
        <begin position="22"/>
        <end position="197"/>
    </location>
</feature>
<dbReference type="RefSeq" id="WP_377129394.1">
    <property type="nucleotide sequence ID" value="NZ_JBHUON010000020.1"/>
</dbReference>
<comment type="caution">
    <text evidence="2">The sequence shown here is derived from an EMBL/GenBank/DDBJ whole genome shotgun (WGS) entry which is preliminary data.</text>
</comment>
<evidence type="ECO:0000313" key="3">
    <source>
        <dbReference type="Proteomes" id="UP001597601"/>
    </source>
</evidence>
<name>A0ABW5XRI3_9SPHI</name>
<dbReference type="Proteomes" id="UP001597601">
    <property type="component" value="Unassembled WGS sequence"/>
</dbReference>
<sequence length="197" mass="22623">MASPKVTLISLPLLLLIIACGQSPQKATKKNTGPIELSKLLLTENTLGMMTSQGVKREKKDSLDKTLLGLEVFKTSDPKAMHFGGEDFYGQTGKHRNYVLFHYYESNDRLAFYELNVYTKPQTNALISQLEKHYAKPIFQKVGAQDGDHDLDEKGNMVKPKPDDNYAYRVWLNKQTGITYFWYAMDPMYRSERNWSL</sequence>
<keyword evidence="1" id="KW-0732">Signal</keyword>
<evidence type="ECO:0000313" key="2">
    <source>
        <dbReference type="EMBL" id="MFD2866075.1"/>
    </source>
</evidence>
<gene>
    <name evidence="2" type="ORF">ACFSYC_15365</name>
</gene>
<accession>A0ABW5XRI3</accession>
<organism evidence="2 3">
    <name type="scientific">Mucilaginibacter antarcticus</name>
    <dbReference type="NCBI Taxonomy" id="1855725"/>
    <lineage>
        <taxon>Bacteria</taxon>
        <taxon>Pseudomonadati</taxon>
        <taxon>Bacteroidota</taxon>
        <taxon>Sphingobacteriia</taxon>
        <taxon>Sphingobacteriales</taxon>
        <taxon>Sphingobacteriaceae</taxon>
        <taxon>Mucilaginibacter</taxon>
    </lineage>
</organism>